<feature type="compositionally biased region" description="Basic and acidic residues" evidence="1">
    <location>
        <begin position="485"/>
        <end position="496"/>
    </location>
</feature>
<feature type="region of interest" description="Disordered" evidence="1">
    <location>
        <begin position="30"/>
        <end position="124"/>
    </location>
</feature>
<dbReference type="Proteomes" id="UP001152300">
    <property type="component" value="Unassembled WGS sequence"/>
</dbReference>
<feature type="compositionally biased region" description="Basic and acidic residues" evidence="1">
    <location>
        <begin position="37"/>
        <end position="52"/>
    </location>
</feature>
<feature type="compositionally biased region" description="Polar residues" evidence="1">
    <location>
        <begin position="202"/>
        <end position="233"/>
    </location>
</feature>
<keyword evidence="3" id="KW-1185">Reference proteome</keyword>
<evidence type="ECO:0000256" key="1">
    <source>
        <dbReference type="SAM" id="MobiDB-lite"/>
    </source>
</evidence>
<feature type="region of interest" description="Disordered" evidence="1">
    <location>
        <begin position="202"/>
        <end position="496"/>
    </location>
</feature>
<feature type="compositionally biased region" description="Polar residues" evidence="1">
    <location>
        <begin position="319"/>
        <end position="356"/>
    </location>
</feature>
<evidence type="ECO:0000313" key="2">
    <source>
        <dbReference type="EMBL" id="KAJ8058710.1"/>
    </source>
</evidence>
<feature type="compositionally biased region" description="Low complexity" evidence="1">
    <location>
        <begin position="61"/>
        <end position="109"/>
    </location>
</feature>
<proteinExistence type="predicted"/>
<dbReference type="EMBL" id="JAPEIS010000016">
    <property type="protein sequence ID" value="KAJ8058710.1"/>
    <property type="molecule type" value="Genomic_DNA"/>
</dbReference>
<organism evidence="2 3">
    <name type="scientific">Sclerotinia nivalis</name>
    <dbReference type="NCBI Taxonomy" id="352851"/>
    <lineage>
        <taxon>Eukaryota</taxon>
        <taxon>Fungi</taxon>
        <taxon>Dikarya</taxon>
        <taxon>Ascomycota</taxon>
        <taxon>Pezizomycotina</taxon>
        <taxon>Leotiomycetes</taxon>
        <taxon>Helotiales</taxon>
        <taxon>Sclerotiniaceae</taxon>
        <taxon>Sclerotinia</taxon>
    </lineage>
</organism>
<dbReference type="AlphaFoldDB" id="A0A9X0DDP6"/>
<reference evidence="2" key="1">
    <citation type="submission" date="2022-11" db="EMBL/GenBank/DDBJ databases">
        <title>Genome Resource of Sclerotinia nivalis Strain SnTB1, a Plant Pathogen Isolated from American Ginseng.</title>
        <authorList>
            <person name="Fan S."/>
        </authorList>
    </citation>
    <scope>NUCLEOTIDE SEQUENCE</scope>
    <source>
        <strain evidence="2">SnTB1</strain>
    </source>
</reference>
<accession>A0A9X0DDP6</accession>
<gene>
    <name evidence="2" type="ORF">OCU04_012882</name>
</gene>
<name>A0A9X0DDP6_9HELO</name>
<feature type="compositionally biased region" description="Polar residues" evidence="1">
    <location>
        <begin position="468"/>
        <end position="479"/>
    </location>
</feature>
<feature type="compositionally biased region" description="Basic and acidic residues" evidence="1">
    <location>
        <begin position="358"/>
        <end position="373"/>
    </location>
</feature>
<evidence type="ECO:0000313" key="3">
    <source>
        <dbReference type="Proteomes" id="UP001152300"/>
    </source>
</evidence>
<dbReference type="OrthoDB" id="3552181at2759"/>
<sequence length="496" mass="54827">MVGISSLQLFKEHSLIFVLLRCMARDNEFASSINDGGRGRDGDRGRRHREDPEPSFAGTARQSEYSRQSRQSEYPTQAPPSSTSTRRTSSRKPPLSTTSTRRTSSQKPPLSRYGESRTGGFANPYAPASEVGTIASIDGENHKSISVVGKELERADRLKGKGDDTTVRELAVEKDRQRLARRQGVISGLERDQRIEDFSQNTLDRTGLASRQSSRAPTIMTESSNVSRGTEGSRSGRPRAQSTASKSRRPYEESHGVVMTASIQHNSRRLTMERSSRGDTTVAYEQEHHSIHTFTSSHGRKDERGSLSSRPTRPRAIEDSTSGVSRSRNPPTSIMDHSTRAPSFSQGSTGGESSARSRALEFRPKDSRFDDGRSLASTSTVRPGTVIRDRLPSNFPEFPNSESCAKTIYSNSDASSLRKPTASRAGTDLRSRYSERSEGSRTGSVLNPASVAGSARLSRPPTAYRDYPSSTIRSLSQAPSRRHRDPYDDRYDDRDR</sequence>
<feature type="compositionally biased region" description="Polar residues" evidence="1">
    <location>
        <begin position="400"/>
        <end position="415"/>
    </location>
</feature>
<feature type="compositionally biased region" description="Basic and acidic residues" evidence="1">
    <location>
        <begin position="427"/>
        <end position="439"/>
    </location>
</feature>
<protein>
    <submittedName>
        <fullName evidence="2">Uncharacterized protein</fullName>
    </submittedName>
</protein>
<comment type="caution">
    <text evidence="2">The sequence shown here is derived from an EMBL/GenBank/DDBJ whole genome shotgun (WGS) entry which is preliminary data.</text>
</comment>